<dbReference type="SUPFAM" id="SSF51556">
    <property type="entry name" value="Metallo-dependent hydrolases"/>
    <property type="match status" value="1"/>
</dbReference>
<dbReference type="Pfam" id="PF01979">
    <property type="entry name" value="Amidohydro_1"/>
    <property type="match status" value="1"/>
</dbReference>
<dbReference type="Gene3D" id="2.30.40.10">
    <property type="entry name" value="Urease, subunit C, domain 1"/>
    <property type="match status" value="1"/>
</dbReference>
<dbReference type="Gene3D" id="3.40.50.10910">
    <property type="entry name" value="Amidohydrolase"/>
    <property type="match status" value="1"/>
</dbReference>
<dbReference type="InterPro" id="IPR011059">
    <property type="entry name" value="Metal-dep_hydrolase_composite"/>
</dbReference>
<comment type="caution">
    <text evidence="3">The sequence shown here is derived from an EMBL/GenBank/DDBJ whole genome shotgun (WGS) entry which is preliminary data.</text>
</comment>
<dbReference type="Gene3D" id="3.30.110.90">
    <property type="entry name" value="Amidohydrolase"/>
    <property type="match status" value="1"/>
</dbReference>
<dbReference type="SUPFAM" id="SSF51338">
    <property type="entry name" value="Composite domain of metallo-dependent hydrolases"/>
    <property type="match status" value="1"/>
</dbReference>
<proteinExistence type="predicted"/>
<feature type="signal peptide" evidence="1">
    <location>
        <begin position="1"/>
        <end position="22"/>
    </location>
</feature>
<accession>A0ABX0JTR8</accession>
<sequence length="456" mass="48563">MKKLLLLGMSALTLGVIAPACASETPILFEHVRIIDGTGAPARTDMAVLVQDGKITAVTPAAQAPSVPGAKIMNLAGETMIPGLISDHSHVGLVSGTTSGSDNFTRDNILAQLRQFERYGVTTVVALGVTKSPLFDDLRREQHAGLNPGADLFGVDQGIGVPDGAPPVGMMHVGDSQVLRPATPEEARADVDKMASEGTDLVKIWVDNFKNGVPGKTGLPVMKPEITEAVITRSHEKNLRVAAHIHDLYYAKELVGEHADILAHGVRDKPVDKALISAMKSAGTWYIPTISLDESVYLFAQEPDLLNDPELAPALNPALRMEFADPAWRQKTLADPLADAARKAVAMNQKNLVFLIHSGINVGFGTDSGATPLRIPGFAEHRELRLITGAGLTPLEALHLATEQAASLMHLTDRGTIAPGKRADLVILKADPTDDITAVDQIVSVWHSGKQAFPAQ</sequence>
<dbReference type="PANTHER" id="PTHR43135">
    <property type="entry name" value="ALPHA-D-RIBOSE 1-METHYLPHOSPHONATE 5-TRIPHOSPHATE DIPHOSPHATASE"/>
    <property type="match status" value="1"/>
</dbReference>
<evidence type="ECO:0000256" key="1">
    <source>
        <dbReference type="SAM" id="SignalP"/>
    </source>
</evidence>
<evidence type="ECO:0000313" key="3">
    <source>
        <dbReference type="EMBL" id="NHN86158.1"/>
    </source>
</evidence>
<dbReference type="RefSeq" id="WP_173584538.1">
    <property type="nucleotide sequence ID" value="NZ_WOTB01000027.1"/>
</dbReference>
<dbReference type="Gene3D" id="1.20.58.520">
    <property type="entry name" value="Amidohydrolase"/>
    <property type="match status" value="1"/>
</dbReference>
<organism evidence="3 4">
    <name type="scientific">Acetobacter musti</name>
    <dbReference type="NCBI Taxonomy" id="864732"/>
    <lineage>
        <taxon>Bacteria</taxon>
        <taxon>Pseudomonadati</taxon>
        <taxon>Pseudomonadota</taxon>
        <taxon>Alphaproteobacteria</taxon>
        <taxon>Acetobacterales</taxon>
        <taxon>Acetobacteraceae</taxon>
        <taxon>Acetobacter</taxon>
    </lineage>
</organism>
<gene>
    <name evidence="3" type="ORF">GOB93_16130</name>
</gene>
<dbReference type="InterPro" id="IPR032466">
    <property type="entry name" value="Metal_Hydrolase"/>
</dbReference>
<evidence type="ECO:0000259" key="2">
    <source>
        <dbReference type="Pfam" id="PF01979"/>
    </source>
</evidence>
<feature type="domain" description="Amidohydrolase-related" evidence="2">
    <location>
        <begin position="79"/>
        <end position="450"/>
    </location>
</feature>
<keyword evidence="4" id="KW-1185">Reference proteome</keyword>
<dbReference type="PANTHER" id="PTHR43135:SF3">
    <property type="entry name" value="ALPHA-D-RIBOSE 1-METHYLPHOSPHONATE 5-TRIPHOSPHATE DIPHOSPHATASE"/>
    <property type="match status" value="1"/>
</dbReference>
<protein>
    <submittedName>
        <fullName evidence="3">Amidohydrolase family protein</fullName>
    </submittedName>
</protein>
<feature type="chain" id="PRO_5047504505" evidence="1">
    <location>
        <begin position="23"/>
        <end position="456"/>
    </location>
</feature>
<dbReference type="InterPro" id="IPR051781">
    <property type="entry name" value="Metallo-dep_Hydrolase"/>
</dbReference>
<evidence type="ECO:0000313" key="4">
    <source>
        <dbReference type="Proteomes" id="UP000635278"/>
    </source>
</evidence>
<keyword evidence="1" id="KW-0732">Signal</keyword>
<dbReference type="Proteomes" id="UP000635278">
    <property type="component" value="Unassembled WGS sequence"/>
</dbReference>
<dbReference type="InterPro" id="IPR006680">
    <property type="entry name" value="Amidohydro-rel"/>
</dbReference>
<name>A0ABX0JTR8_9PROT</name>
<reference evidence="3 4" key="1">
    <citation type="journal article" date="2020" name="Int. J. Syst. Evol. Microbiol.">
        <title>Novel acetic acid bacteria from cider fermentations: Acetobacter conturbans sp. nov. and Acetobacter fallax sp. nov.</title>
        <authorList>
            <person name="Sombolestani A.S."/>
            <person name="Cleenwerck I."/>
            <person name="Cnockaert M."/>
            <person name="Borremans W."/>
            <person name="Wieme A.D."/>
            <person name="De Vuyst L."/>
            <person name="Vandamme P."/>
        </authorList>
    </citation>
    <scope>NUCLEOTIDE SEQUENCE [LARGE SCALE GENOMIC DNA]</scope>
    <source>
        <strain evidence="3 4">LMG 30640</strain>
    </source>
</reference>
<dbReference type="EMBL" id="WOTB01000027">
    <property type="protein sequence ID" value="NHN86158.1"/>
    <property type="molecule type" value="Genomic_DNA"/>
</dbReference>